<feature type="non-terminal residue" evidence="4">
    <location>
        <position position="52"/>
    </location>
</feature>
<keyword evidence="2" id="KW-0768">Sushi</keyword>
<organism evidence="4 5">
    <name type="scientific">Cirrhinus mrigala</name>
    <name type="common">Mrigala</name>
    <dbReference type="NCBI Taxonomy" id="683832"/>
    <lineage>
        <taxon>Eukaryota</taxon>
        <taxon>Metazoa</taxon>
        <taxon>Chordata</taxon>
        <taxon>Craniata</taxon>
        <taxon>Vertebrata</taxon>
        <taxon>Euteleostomi</taxon>
        <taxon>Actinopterygii</taxon>
        <taxon>Neopterygii</taxon>
        <taxon>Teleostei</taxon>
        <taxon>Ostariophysi</taxon>
        <taxon>Cypriniformes</taxon>
        <taxon>Cyprinidae</taxon>
        <taxon>Labeoninae</taxon>
        <taxon>Labeonini</taxon>
        <taxon>Cirrhinus</taxon>
    </lineage>
</organism>
<dbReference type="InterPro" id="IPR042985">
    <property type="entry name" value="SUSD4"/>
</dbReference>
<dbReference type="Gene3D" id="2.10.70.10">
    <property type="entry name" value="Complement Module, domain 1"/>
    <property type="match status" value="1"/>
</dbReference>
<reference evidence="4 5" key="1">
    <citation type="submission" date="2024-05" db="EMBL/GenBank/DDBJ databases">
        <title>Genome sequencing and assembly of Indian major carp, Cirrhinus mrigala (Hamilton, 1822).</title>
        <authorList>
            <person name="Mohindra V."/>
            <person name="Chowdhury L.M."/>
            <person name="Lal K."/>
            <person name="Jena J.K."/>
        </authorList>
    </citation>
    <scope>NUCLEOTIDE SEQUENCE [LARGE SCALE GENOMIC DNA]</scope>
    <source>
        <strain evidence="4">CM1030</strain>
        <tissue evidence="4">Blood</tissue>
    </source>
</reference>
<dbReference type="InterPro" id="IPR000436">
    <property type="entry name" value="Sushi_SCR_CCP_dom"/>
</dbReference>
<evidence type="ECO:0000313" key="5">
    <source>
        <dbReference type="Proteomes" id="UP001529510"/>
    </source>
</evidence>
<dbReference type="Pfam" id="PF00084">
    <property type="entry name" value="Sushi"/>
    <property type="match status" value="1"/>
</dbReference>
<accession>A0ABD0PA78</accession>
<dbReference type="PROSITE" id="PS50923">
    <property type="entry name" value="SUSHI"/>
    <property type="match status" value="1"/>
</dbReference>
<evidence type="ECO:0000256" key="2">
    <source>
        <dbReference type="PROSITE-ProRule" id="PRU00302"/>
    </source>
</evidence>
<evidence type="ECO:0000259" key="3">
    <source>
        <dbReference type="PROSITE" id="PS50923"/>
    </source>
</evidence>
<protein>
    <recommendedName>
        <fullName evidence="3">Sushi domain-containing protein</fullName>
    </recommendedName>
</protein>
<dbReference type="SUPFAM" id="SSF57535">
    <property type="entry name" value="Complement control module/SCR domain"/>
    <property type="match status" value="1"/>
</dbReference>
<gene>
    <name evidence="4" type="ORF">M9458_035097</name>
</gene>
<keyword evidence="1" id="KW-1015">Disulfide bond</keyword>
<evidence type="ECO:0000313" key="4">
    <source>
        <dbReference type="EMBL" id="KAL0170501.1"/>
    </source>
</evidence>
<dbReference type="PANTHER" id="PTHR47007:SF1">
    <property type="entry name" value="SUSHI DOMAIN-CONTAINING PROTEIN 4"/>
    <property type="match status" value="1"/>
</dbReference>
<dbReference type="AlphaFoldDB" id="A0ABD0PA78"/>
<feature type="domain" description="Sushi" evidence="3">
    <location>
        <begin position="1"/>
        <end position="51"/>
    </location>
</feature>
<comment type="caution">
    <text evidence="2">Lacks conserved residue(s) required for the propagation of feature annotation.</text>
</comment>
<name>A0ABD0PA78_CIRMR</name>
<evidence type="ECO:0000256" key="1">
    <source>
        <dbReference type="ARBA" id="ARBA00023157"/>
    </source>
</evidence>
<feature type="non-terminal residue" evidence="4">
    <location>
        <position position="1"/>
    </location>
</feature>
<comment type="caution">
    <text evidence="4">The sequence shown here is derived from an EMBL/GenBank/DDBJ whole genome shotgun (WGS) entry which is preliminary data.</text>
</comment>
<dbReference type="InterPro" id="IPR035976">
    <property type="entry name" value="Sushi/SCR/CCP_sf"/>
</dbReference>
<proteinExistence type="predicted"/>
<dbReference type="Proteomes" id="UP001529510">
    <property type="component" value="Unassembled WGS sequence"/>
</dbReference>
<dbReference type="PANTHER" id="PTHR47007">
    <property type="entry name" value="SUSHI DOMAIN-CONTAINING PROTEIN 4"/>
    <property type="match status" value="1"/>
</dbReference>
<keyword evidence="5" id="KW-1185">Reference proteome</keyword>
<sequence>YMCHPQPCDRYIHGTVVEYYCYPGYSLANDYKYITCQYGQWFPQMQLYCIKD</sequence>
<dbReference type="EMBL" id="JAMKFB020000017">
    <property type="protein sequence ID" value="KAL0170501.1"/>
    <property type="molecule type" value="Genomic_DNA"/>
</dbReference>